<keyword evidence="1" id="KW-0812">Transmembrane</keyword>
<organism evidence="2">
    <name type="scientific">Lepeophtheirus salmonis</name>
    <name type="common">Salmon louse</name>
    <name type="synonym">Caligus salmonis</name>
    <dbReference type="NCBI Taxonomy" id="72036"/>
    <lineage>
        <taxon>Eukaryota</taxon>
        <taxon>Metazoa</taxon>
        <taxon>Ecdysozoa</taxon>
        <taxon>Arthropoda</taxon>
        <taxon>Crustacea</taxon>
        <taxon>Multicrustacea</taxon>
        <taxon>Hexanauplia</taxon>
        <taxon>Copepoda</taxon>
        <taxon>Siphonostomatoida</taxon>
        <taxon>Caligidae</taxon>
        <taxon>Lepeophtheirus</taxon>
    </lineage>
</organism>
<protein>
    <submittedName>
        <fullName evidence="2">Uncharacterized protein</fullName>
    </submittedName>
</protein>
<reference evidence="2" key="1">
    <citation type="submission" date="2014-05" db="EMBL/GenBank/DDBJ databases">
        <authorList>
            <person name="Chronopoulou M."/>
        </authorList>
    </citation>
    <scope>NUCLEOTIDE SEQUENCE</scope>
    <source>
        <tissue evidence="2">Whole organism</tissue>
    </source>
</reference>
<keyword evidence="1" id="KW-0472">Membrane</keyword>
<dbReference type="AlphaFoldDB" id="A0A0K2TL08"/>
<feature type="transmembrane region" description="Helical" evidence="1">
    <location>
        <begin position="20"/>
        <end position="42"/>
    </location>
</feature>
<proteinExistence type="predicted"/>
<name>A0A0K2TL08_LEPSM</name>
<evidence type="ECO:0000313" key="2">
    <source>
        <dbReference type="EMBL" id="CDW26191.1"/>
    </source>
</evidence>
<keyword evidence="1" id="KW-1133">Transmembrane helix</keyword>
<sequence length="46" mass="5182">MLMEAVVVGKKPHFGTSTSLVQLICIIWLEFLIIHSISRNILNMGK</sequence>
<evidence type="ECO:0000256" key="1">
    <source>
        <dbReference type="SAM" id="Phobius"/>
    </source>
</evidence>
<accession>A0A0K2TL08</accession>
<dbReference type="EMBL" id="HACA01008830">
    <property type="protein sequence ID" value="CDW26191.1"/>
    <property type="molecule type" value="Transcribed_RNA"/>
</dbReference>